<organism evidence="1">
    <name type="scientific">uncultured Caudovirales phage</name>
    <dbReference type="NCBI Taxonomy" id="2100421"/>
    <lineage>
        <taxon>Viruses</taxon>
        <taxon>Duplodnaviria</taxon>
        <taxon>Heunggongvirae</taxon>
        <taxon>Uroviricota</taxon>
        <taxon>Caudoviricetes</taxon>
        <taxon>Peduoviridae</taxon>
        <taxon>Maltschvirus</taxon>
        <taxon>Maltschvirus maltsch</taxon>
    </lineage>
</organism>
<evidence type="ECO:0000313" key="1">
    <source>
        <dbReference type="EMBL" id="ASN67861.1"/>
    </source>
</evidence>
<accession>A0A2H4J712</accession>
<reference evidence="1" key="1">
    <citation type="submission" date="2017-06" db="EMBL/GenBank/DDBJ databases">
        <title>Novel phages from South African skin metaviromes.</title>
        <authorList>
            <person name="van Zyl L.J."/>
            <person name="Abrahams Y."/>
            <person name="Stander E.A."/>
            <person name="Kirby B.M."/>
            <person name="Clavaud C."/>
            <person name="Farcet C."/>
            <person name="Breton L."/>
            <person name="Trindade M.I."/>
        </authorList>
    </citation>
    <scope>NUCLEOTIDE SEQUENCE</scope>
</reference>
<name>A0A2H4J712_9CAUD</name>
<sequence length="55" mass="6605">MKPLITLTQEETKLLLDYLETLQDDMRNYEGMRELYNHIQSKYKISKGIIVDKNE</sequence>
<proteinExistence type="predicted"/>
<protein>
    <submittedName>
        <fullName evidence="1">Uncharacterized protein</fullName>
    </submittedName>
</protein>
<gene>
    <name evidence="1" type="ORF">7AX1_37</name>
</gene>
<dbReference type="EMBL" id="MF417868">
    <property type="protein sequence ID" value="ASN67861.1"/>
    <property type="molecule type" value="Genomic_DNA"/>
</dbReference>